<evidence type="ECO:0000256" key="1">
    <source>
        <dbReference type="SAM" id="MobiDB-lite"/>
    </source>
</evidence>
<dbReference type="InterPro" id="IPR017853">
    <property type="entry name" value="GH"/>
</dbReference>
<feature type="region of interest" description="Disordered" evidence="1">
    <location>
        <begin position="737"/>
        <end position="809"/>
    </location>
</feature>
<dbReference type="Proteomes" id="UP000738431">
    <property type="component" value="Chromosome"/>
</dbReference>
<feature type="compositionally biased region" description="Acidic residues" evidence="1">
    <location>
        <begin position="859"/>
        <end position="868"/>
    </location>
</feature>
<keyword evidence="3" id="KW-1185">Reference proteome</keyword>
<name>A0ABZ1CB26_9BACT</name>
<feature type="region of interest" description="Disordered" evidence="1">
    <location>
        <begin position="634"/>
        <end position="722"/>
    </location>
</feature>
<feature type="region of interest" description="Disordered" evidence="1">
    <location>
        <begin position="278"/>
        <end position="331"/>
    </location>
</feature>
<feature type="compositionally biased region" description="Basic and acidic residues" evidence="1">
    <location>
        <begin position="779"/>
        <end position="790"/>
    </location>
</feature>
<feature type="compositionally biased region" description="Low complexity" evidence="1">
    <location>
        <begin position="313"/>
        <end position="331"/>
    </location>
</feature>
<feature type="region of interest" description="Disordered" evidence="1">
    <location>
        <begin position="859"/>
        <end position="902"/>
    </location>
</feature>
<reference evidence="2 3" key="2">
    <citation type="submission" date="2023-12" db="EMBL/GenBank/DDBJ databases">
        <title>Description of an unclassified Opitutus bacterium of Verrucomicrobiota.</title>
        <authorList>
            <person name="Zhang D.-F."/>
        </authorList>
    </citation>
    <scope>NUCLEOTIDE SEQUENCE [LARGE SCALE GENOMIC DNA]</scope>
    <source>
        <strain evidence="2 3">WL0086</strain>
    </source>
</reference>
<dbReference type="EMBL" id="CP139781">
    <property type="protein sequence ID" value="WRQ88580.1"/>
    <property type="molecule type" value="Genomic_DNA"/>
</dbReference>
<feature type="compositionally biased region" description="Polar residues" evidence="1">
    <location>
        <begin position="470"/>
        <end position="483"/>
    </location>
</feature>
<sequence>MLVSLWGLLSFVAAQSPLGFDMGPPPEAAARTINSLNLNNPPTGWMRFRRLGPGAIMSPARPDETSEGVQERRDALTHIRERGIRAVAILEWPRNWWNSGLRATPSELPLDLTEAYRRCRDLAYTYGDLIDAWEIENEPDIGFVKENAETFAAFYKACALGILAGREAAASSNSLNVQSRIVDSSELQLASKFDESGNAAASDIETFGPSDLQTVHDRAGSAIMHAPLALPPGPYWQELVANDTLRYTEAFNYHFYGYPEDFKGVRDAWVAALEAATEASERRSENGADSEQNRSLPETEEERDLPQKRPLVASGAEPTTASATTTEPAEQAADDLQTFRPLDLKTPSKTPALPLFLTEYGYGLLDRYDRHTVAGRERQKRFFKLILPHVTDGTITGAMVYMMLPTQSPNGSEFGLLAEVPKGLRQESKGLNVSGLSSFASASADKNVTEPPPPSPPTTSPDATHPDESAASTVASTRPSDSQTLRRLDSTGLSPVVIDFIAGEDTRSVKRYNGHLLQRREAATAEVSSGKNQVPGVGLDLASPSATTDADEARQRVDGATKSSRPEGVTQSVAYQADEEQPHATADQKPSRPSDLRPLYLRSEATSSGDFTLVLYNFSDEPVTGTLSIALENGEIRQRQQSSDRSPSSPDVKRRDESAAHVRHSNEKATAEASAKEDTDLKTSDTAEPYRRPPTPRSSLNPPSEPDWPNADSRFITTSDGKTYAITPALELLLETAATDDRRTEDGEQESVTGEPKTPTSSTAVAGVGAPGTQSLSPEDSRTEAGRDDVPSTEPPVENKPEHSPSDFSVSTFQHFSVSSISLAPMERRVLHFTATLPNQEFRPHRLWAFWNLNDDSTDASPDLEEPSDPAVAGLSVAQPKTSEADSQPLDSRNPSSSDPAVAKLGIAQPKPLAADSISASQRLSFQRFDARLATRLYPSPAAFRFETLDTFSFTAEDNAAVRARQLARPRVAEEAQLYQHPTAQRWLTTPGVEIEETPTTWRITINDLPPEPLRPAELELPFPSPRASRVAESANLSAIALASAEATTALAKEDPDAALSLKYRLIIPASPSVKRSDESADLSAKAHAAAEATTSLAKEEATTSSSRYEELDINFRDASGTLWGVWPRLTAQAQWRSYLEPLTNFTPMFFSRAPVSNSKHEAPVRLPVRRNNREGGSLGEGGSAFSPNEFRSLVLLFRPRVLPTVIEIEKPRTVRLAPR</sequence>
<organism evidence="2 3">
    <name type="scientific">Actomonas aquatica</name>
    <dbReference type="NCBI Taxonomy" id="2866162"/>
    <lineage>
        <taxon>Bacteria</taxon>
        <taxon>Pseudomonadati</taxon>
        <taxon>Verrucomicrobiota</taxon>
        <taxon>Opitutia</taxon>
        <taxon>Opitutales</taxon>
        <taxon>Opitutaceae</taxon>
        <taxon>Actomonas</taxon>
    </lineage>
</organism>
<dbReference type="RefSeq" id="WP_221033011.1">
    <property type="nucleotide sequence ID" value="NZ_CP139781.1"/>
</dbReference>
<feature type="region of interest" description="Disordered" evidence="1">
    <location>
        <begin position="523"/>
        <end position="599"/>
    </location>
</feature>
<dbReference type="Gene3D" id="3.20.20.80">
    <property type="entry name" value="Glycosidases"/>
    <property type="match status" value="1"/>
</dbReference>
<feature type="compositionally biased region" description="Low complexity" evidence="1">
    <location>
        <begin position="639"/>
        <end position="650"/>
    </location>
</feature>
<feature type="region of interest" description="Disordered" evidence="1">
    <location>
        <begin position="442"/>
        <end position="488"/>
    </location>
</feature>
<evidence type="ECO:0000313" key="2">
    <source>
        <dbReference type="EMBL" id="WRQ88580.1"/>
    </source>
</evidence>
<feature type="compositionally biased region" description="Pro residues" evidence="1">
    <location>
        <begin position="450"/>
        <end position="459"/>
    </location>
</feature>
<evidence type="ECO:0008006" key="4">
    <source>
        <dbReference type="Google" id="ProtNLM"/>
    </source>
</evidence>
<feature type="compositionally biased region" description="Polar residues" evidence="1">
    <location>
        <begin position="879"/>
        <end position="899"/>
    </location>
</feature>
<gene>
    <name evidence="2" type="ORF">K1X11_004135</name>
</gene>
<dbReference type="SUPFAM" id="SSF51445">
    <property type="entry name" value="(Trans)glycosidases"/>
    <property type="match status" value="1"/>
</dbReference>
<proteinExistence type="predicted"/>
<reference evidence="2 3" key="1">
    <citation type="submission" date="2021-08" db="EMBL/GenBank/DDBJ databases">
        <authorList>
            <person name="Zhang D."/>
            <person name="Zhang A."/>
            <person name="Wang L."/>
        </authorList>
    </citation>
    <scope>NUCLEOTIDE SEQUENCE [LARGE SCALE GENOMIC DNA]</scope>
    <source>
        <strain evidence="2 3">WL0086</strain>
    </source>
</reference>
<accession>A0ABZ1CB26</accession>
<protein>
    <recommendedName>
        <fullName evidence="4">Glycoside hydrolase family 5 domain-containing protein</fullName>
    </recommendedName>
</protein>
<feature type="compositionally biased region" description="Basic and acidic residues" evidence="1">
    <location>
        <begin position="651"/>
        <end position="691"/>
    </location>
</feature>
<evidence type="ECO:0000313" key="3">
    <source>
        <dbReference type="Proteomes" id="UP000738431"/>
    </source>
</evidence>
<feature type="compositionally biased region" description="Polar residues" evidence="1">
    <location>
        <begin position="287"/>
        <end position="296"/>
    </location>
</feature>